<dbReference type="OMA" id="NACTEMI"/>
<protein>
    <submittedName>
        <fullName evidence="7">Zinc finger BED domain-containing protein 4</fullName>
    </submittedName>
</protein>
<dbReference type="AlphaFoldDB" id="A0A087TA35"/>
<dbReference type="STRING" id="407821.A0A087TA35"/>
<evidence type="ECO:0000256" key="2">
    <source>
        <dbReference type="ARBA" id="ARBA00022723"/>
    </source>
</evidence>
<gene>
    <name evidence="7" type="ORF">X975_16226</name>
</gene>
<dbReference type="GO" id="GO:0005634">
    <property type="term" value="C:nucleus"/>
    <property type="evidence" value="ECO:0007669"/>
    <property type="project" value="UniProtKB-SubCell"/>
</dbReference>
<comment type="subcellular location">
    <subcellularLocation>
        <location evidence="1">Nucleus</location>
    </subcellularLocation>
</comment>
<evidence type="ECO:0000256" key="4">
    <source>
        <dbReference type="ARBA" id="ARBA00022833"/>
    </source>
</evidence>
<evidence type="ECO:0000313" key="7">
    <source>
        <dbReference type="EMBL" id="KFM61974.1"/>
    </source>
</evidence>
<evidence type="ECO:0000313" key="8">
    <source>
        <dbReference type="Proteomes" id="UP000054359"/>
    </source>
</evidence>
<keyword evidence="4" id="KW-0862">Zinc</keyword>
<evidence type="ECO:0000259" key="6">
    <source>
        <dbReference type="Pfam" id="PF05699"/>
    </source>
</evidence>
<keyword evidence="5" id="KW-0539">Nucleus</keyword>
<dbReference type="Pfam" id="PF05699">
    <property type="entry name" value="Dimer_Tnp_hAT"/>
    <property type="match status" value="1"/>
</dbReference>
<evidence type="ECO:0000256" key="3">
    <source>
        <dbReference type="ARBA" id="ARBA00022771"/>
    </source>
</evidence>
<dbReference type="EMBL" id="KK114246">
    <property type="protein sequence ID" value="KFM61974.1"/>
    <property type="molecule type" value="Genomic_DNA"/>
</dbReference>
<dbReference type="InterPro" id="IPR008906">
    <property type="entry name" value="HATC_C_dom"/>
</dbReference>
<evidence type="ECO:0000256" key="5">
    <source>
        <dbReference type="ARBA" id="ARBA00023242"/>
    </source>
</evidence>
<dbReference type="SUPFAM" id="SSF53098">
    <property type="entry name" value="Ribonuclease H-like"/>
    <property type="match status" value="1"/>
</dbReference>
<keyword evidence="2" id="KW-0479">Metal-binding</keyword>
<evidence type="ECO:0000256" key="1">
    <source>
        <dbReference type="ARBA" id="ARBA00004123"/>
    </source>
</evidence>
<sequence>MWQSHGDYLPKRRNAFIEDRLRMGRNKTNTSRDFFTYHKTENKSICNICDTSMIGNHAANLERHLKRHHSNEFKTVQQKKKIKLNIRDEATPSTSGSSGSQETLDKYVKSEFLKVKLNKEIVLKACIELITVNGCSFEMLEYSGFKKILNPIVNAIGNHFSVNSENIKLLIPETAVKIVSEISTALEKKVISLKIDIATRLNRSILGINAQLIIGGRINLFTLGMTELKDKHTGIYIKNMVEKVLEKYNIDIQQIYSITTDNGANMISFVNLLGSEIEDEVIEMENENFETRDHFEDGVFFDHNFSFNKLIGIRCAAHTLQLAIKDSIKNADFNEFISDARGLVKKLRIPSLMLKFKDVNTKRPILDCPTRWNSTYNMLKSLLECKDFSSSLAEHNLDYYFADSKWVKLKLIVDTLQPLTEATLKLQSEELTLSDFYGIWTHCKIKLRNFKNFFADILYNQLSDREALLIEIDSLVGAVYLDPRYQILLSTSQKVQAVQHLKNIWNKLQFFEKSISIVNEETKSSTESDENEDDLEAFLKSKKLAIIKTHRTSISTEIDIEFILNNFDNVRRLDIKHNILDFWEENKITYPHLYKIAMVVLAAPATQTDQSGPFLLNLHGFPPKNYLDDGMISFLGLPRRKCEGGVEESQSFKWGRCKKRVGTLWSKEKGILSVTSTDLPAR</sequence>
<keyword evidence="8" id="KW-1185">Reference proteome</keyword>
<organism evidence="7 8">
    <name type="scientific">Stegodyphus mimosarum</name>
    <name type="common">African social velvet spider</name>
    <dbReference type="NCBI Taxonomy" id="407821"/>
    <lineage>
        <taxon>Eukaryota</taxon>
        <taxon>Metazoa</taxon>
        <taxon>Ecdysozoa</taxon>
        <taxon>Arthropoda</taxon>
        <taxon>Chelicerata</taxon>
        <taxon>Arachnida</taxon>
        <taxon>Araneae</taxon>
        <taxon>Araneomorphae</taxon>
        <taxon>Entelegynae</taxon>
        <taxon>Eresoidea</taxon>
        <taxon>Eresidae</taxon>
        <taxon>Stegodyphus</taxon>
    </lineage>
</organism>
<keyword evidence="3" id="KW-0863">Zinc-finger</keyword>
<dbReference type="InterPro" id="IPR012337">
    <property type="entry name" value="RNaseH-like_sf"/>
</dbReference>
<name>A0A087TA35_STEMI</name>
<feature type="non-terminal residue" evidence="7">
    <location>
        <position position="682"/>
    </location>
</feature>
<dbReference type="InterPro" id="IPR052035">
    <property type="entry name" value="ZnF_BED_domain_contain"/>
</dbReference>
<dbReference type="OrthoDB" id="5103at2759"/>
<dbReference type="PANTHER" id="PTHR46481:SF10">
    <property type="entry name" value="ZINC FINGER BED DOMAIN-CONTAINING PROTEIN 39"/>
    <property type="match status" value="1"/>
</dbReference>
<dbReference type="Proteomes" id="UP000054359">
    <property type="component" value="Unassembled WGS sequence"/>
</dbReference>
<dbReference type="GO" id="GO:0046983">
    <property type="term" value="F:protein dimerization activity"/>
    <property type="evidence" value="ECO:0007669"/>
    <property type="project" value="InterPro"/>
</dbReference>
<proteinExistence type="predicted"/>
<reference evidence="7 8" key="1">
    <citation type="submission" date="2013-11" db="EMBL/GenBank/DDBJ databases">
        <title>Genome sequencing of Stegodyphus mimosarum.</title>
        <authorList>
            <person name="Bechsgaard J."/>
        </authorList>
    </citation>
    <scope>NUCLEOTIDE SEQUENCE [LARGE SCALE GENOMIC DNA]</scope>
</reference>
<dbReference type="PANTHER" id="PTHR46481">
    <property type="entry name" value="ZINC FINGER BED DOMAIN-CONTAINING PROTEIN 4"/>
    <property type="match status" value="1"/>
</dbReference>
<feature type="domain" description="HAT C-terminal dimerisation" evidence="6">
    <location>
        <begin position="570"/>
        <end position="607"/>
    </location>
</feature>
<accession>A0A087TA35</accession>
<dbReference type="GO" id="GO:0008270">
    <property type="term" value="F:zinc ion binding"/>
    <property type="evidence" value="ECO:0007669"/>
    <property type="project" value="UniProtKB-KW"/>
</dbReference>